<comment type="caution">
    <text evidence="1">The sequence shown here is derived from an EMBL/GenBank/DDBJ whole genome shotgun (WGS) entry which is preliminary data.</text>
</comment>
<protein>
    <submittedName>
        <fullName evidence="1">Uncharacterized protein</fullName>
    </submittedName>
</protein>
<dbReference type="EMBL" id="JACGWJ010000016">
    <property type="protein sequence ID" value="KAL0361548.1"/>
    <property type="molecule type" value="Genomic_DNA"/>
</dbReference>
<proteinExistence type="predicted"/>
<sequence length="69" mass="7454">MKVEERKLNSLNQVDDESRVGMGVGAPKLGTDLFVVVPIVFATGQDEVCRGIRGGRGRANRVSRLGRGK</sequence>
<reference evidence="1" key="1">
    <citation type="submission" date="2020-06" db="EMBL/GenBank/DDBJ databases">
        <authorList>
            <person name="Li T."/>
            <person name="Hu X."/>
            <person name="Zhang T."/>
            <person name="Song X."/>
            <person name="Zhang H."/>
            <person name="Dai N."/>
            <person name="Sheng W."/>
            <person name="Hou X."/>
            <person name="Wei L."/>
        </authorList>
    </citation>
    <scope>NUCLEOTIDE SEQUENCE</scope>
    <source>
        <strain evidence="1">G02</strain>
        <tissue evidence="1">Leaf</tissue>
    </source>
</reference>
<gene>
    <name evidence="1" type="ORF">Sradi_3839300</name>
</gene>
<name>A0AAW2Q1B2_SESRA</name>
<organism evidence="1">
    <name type="scientific">Sesamum radiatum</name>
    <name type="common">Black benniseed</name>
    <dbReference type="NCBI Taxonomy" id="300843"/>
    <lineage>
        <taxon>Eukaryota</taxon>
        <taxon>Viridiplantae</taxon>
        <taxon>Streptophyta</taxon>
        <taxon>Embryophyta</taxon>
        <taxon>Tracheophyta</taxon>
        <taxon>Spermatophyta</taxon>
        <taxon>Magnoliopsida</taxon>
        <taxon>eudicotyledons</taxon>
        <taxon>Gunneridae</taxon>
        <taxon>Pentapetalae</taxon>
        <taxon>asterids</taxon>
        <taxon>lamiids</taxon>
        <taxon>Lamiales</taxon>
        <taxon>Pedaliaceae</taxon>
        <taxon>Sesamum</taxon>
    </lineage>
</organism>
<reference evidence="1" key="2">
    <citation type="journal article" date="2024" name="Plant">
        <title>Genomic evolution and insights into agronomic trait innovations of Sesamum species.</title>
        <authorList>
            <person name="Miao H."/>
            <person name="Wang L."/>
            <person name="Qu L."/>
            <person name="Liu H."/>
            <person name="Sun Y."/>
            <person name="Le M."/>
            <person name="Wang Q."/>
            <person name="Wei S."/>
            <person name="Zheng Y."/>
            <person name="Lin W."/>
            <person name="Duan Y."/>
            <person name="Cao H."/>
            <person name="Xiong S."/>
            <person name="Wang X."/>
            <person name="Wei L."/>
            <person name="Li C."/>
            <person name="Ma Q."/>
            <person name="Ju M."/>
            <person name="Zhao R."/>
            <person name="Li G."/>
            <person name="Mu C."/>
            <person name="Tian Q."/>
            <person name="Mei H."/>
            <person name="Zhang T."/>
            <person name="Gao T."/>
            <person name="Zhang H."/>
        </authorList>
    </citation>
    <scope>NUCLEOTIDE SEQUENCE</scope>
    <source>
        <strain evidence="1">G02</strain>
    </source>
</reference>
<accession>A0AAW2Q1B2</accession>
<evidence type="ECO:0000313" key="1">
    <source>
        <dbReference type="EMBL" id="KAL0361548.1"/>
    </source>
</evidence>
<dbReference type="AlphaFoldDB" id="A0AAW2Q1B2"/>